<dbReference type="RefSeq" id="WP_089957935.1">
    <property type="nucleotide sequence ID" value="NZ_FOFR01000019.1"/>
</dbReference>
<accession>A0A1H9TVV9</accession>
<evidence type="ECO:0000313" key="1">
    <source>
        <dbReference type="EMBL" id="SES01365.1"/>
    </source>
</evidence>
<dbReference type="Proteomes" id="UP000199352">
    <property type="component" value="Unassembled WGS sequence"/>
</dbReference>
<evidence type="ECO:0000313" key="2">
    <source>
        <dbReference type="Proteomes" id="UP000199352"/>
    </source>
</evidence>
<proteinExistence type="predicted"/>
<dbReference type="SUPFAM" id="SSF48371">
    <property type="entry name" value="ARM repeat"/>
    <property type="match status" value="1"/>
</dbReference>
<reference evidence="2" key="1">
    <citation type="submission" date="2016-10" db="EMBL/GenBank/DDBJ databases">
        <authorList>
            <person name="Varghese N."/>
            <person name="Submissions S."/>
        </authorList>
    </citation>
    <scope>NUCLEOTIDE SEQUENCE [LARGE SCALE GENOMIC DNA]</scope>
    <source>
        <strain evidence="2">CGMCC 4.3525</strain>
    </source>
</reference>
<sequence length="1696" mass="184986">MARDDLDFTTGDVSGTVFQANNVHGDVHLHVGKSARPAYDPPSTWAEARQPAPEIQSLLWAQIQAAHETPYRLPGARKPSLDTIYVRQDLGNAVDEPDEPDQARQDPVLDDEGRLIEAPVRPVVRFTVRPPSRTMAEALDGDAHLVVTGGPGLGKSTLTLRLAADIARYWSHRDDDAPLSEPVVPLKITARALAVRLGVPFAQALADSANAEYGSFLREPVDKDLFTGRVAGCRWLLLVDGLDEVADTDQRFRLVGALAAWAQDGTYRILLTTRPTEGGALAPLHRIGAVRYELQPFDAAALARFAANWFPEDDAQRFLRQIREAHLDELVQVPLLATIAAIIHGEYSAEPLPGNQYSLYETYLAHIRRDTPDRFDRERLLEHLARTRLETDTPLLAAARDWVAGRETPQSPAWQEDLTAYLLSVGPFVLRGGDLAFLHQSFAEHLAATSCARELPDEFCPDVFADLLHAADARESGRFARAVLLHHTRLHPGEADRLLDWLHRGNAGQHLLAARLLAHHLPASAPRTEAFLDTVRDWAMTTHYSAADILAEASRATRFPDLAAWLRCLLDCAEAPRWSRVEAATALAVRVRGPHTPEALSFLHHVVEDSRAQVSDRLMAAEALAQCGAGEREVAECGLRAVLTDPNASGASIRAAAVILAAFDGDARAFAVDALSAALADDDASPLRIVEAATGLLEIDPASADVCAEFFLSVLRNPANTALGWYDAAMGLASIGPDRLDEAVVELIARITERLRTPGRQVAAARALRELGLQHRQTAGELIAAAAGFAVGGLNRSLLLGHLVTYASQRDTALAGLRKLMAECHQNWNTIRRAAVALGKAGPSFRDETAAALSNSGAPVGSHDNVTILDALVDLGEPYRAQALRELHGLLADPDVHVEVRCRAANTLIRSGPDHHPQVIRHLRRIATPDAYQELARTCAGDEALAALLDCALSPDAPDDAMSLLANAVSGQDAVRAEEAAEALRAAARDARRPMRIRITAANGLSSLGSRFDRESAVELSRIILGEPMINDFRYVALHHSGSGVGPRRELAKALLDVLADERTSALREWKAVAVLDELGHGGDHEVIAALQGLVDFPGLAGDERAAAAVLLASRLPHQLNRVADLVVAGAEITPLETLKRHVRDLRLFGTDVSDRFRARLTSADRKPMEVIGAATVLGESGELRKLVQDDLLQLSRRCWAYNCLALVEPAAVSEAVDYLRVVIHDADAPADERGMAALRLAHIDRATTATSASTLWRFAEAPSAPLDERAAVLMNLDLLLNPSPRRYEQAVTDILRRPEVTAKAWRMLISVLPRPVRTEMERTLLQDRSVPIKDRVPSADQWDDLPLRDEVVAAIREVIAAPEECPRERADAAAALSSVSSTYQAEAVAALEQLPRNSARSGLAGMSRAHWWRVHDEALAEVADESLPFRLRYTAACLLDDIGAEPGAAAVEVLCSAPSWRQRLDGRLTSGKVDAVRRTRDDVDEPAVVRVRAAWKLRAYAVDDRAAGVRVLADVVGDRDARPALRLRALKYLGDFGVAGRKLAAPAAREMFSDVEVPVLARAGAAVVLHQVERSARREVLTFLTELVPQVAALRRVQVLSRIGQFDSTRAMLHLQEMGRSEPSPVVRMRCARTLVEMRRDQREQASVIARAVAWDETAPRHVRRGAARDLARWSELMREDARALLVRLRDCGAR</sequence>
<gene>
    <name evidence="1" type="ORF">SAMN05216188_119109</name>
</gene>
<organism evidence="1 2">
    <name type="scientific">Lentzea xinjiangensis</name>
    <dbReference type="NCBI Taxonomy" id="402600"/>
    <lineage>
        <taxon>Bacteria</taxon>
        <taxon>Bacillati</taxon>
        <taxon>Actinomycetota</taxon>
        <taxon>Actinomycetes</taxon>
        <taxon>Pseudonocardiales</taxon>
        <taxon>Pseudonocardiaceae</taxon>
        <taxon>Lentzea</taxon>
    </lineage>
</organism>
<dbReference type="STRING" id="402600.SAMN05216188_119109"/>
<protein>
    <recommendedName>
        <fullName evidence="3">NACHT domain-containing protein</fullName>
    </recommendedName>
</protein>
<dbReference type="InterPro" id="IPR027417">
    <property type="entry name" value="P-loop_NTPase"/>
</dbReference>
<dbReference type="OrthoDB" id="135105at2"/>
<dbReference type="InterPro" id="IPR016024">
    <property type="entry name" value="ARM-type_fold"/>
</dbReference>
<dbReference type="InterPro" id="IPR004155">
    <property type="entry name" value="PBS_lyase_HEAT"/>
</dbReference>
<dbReference type="EMBL" id="FOFR01000019">
    <property type="protein sequence ID" value="SES01365.1"/>
    <property type="molecule type" value="Genomic_DNA"/>
</dbReference>
<dbReference type="Gene3D" id="3.40.50.300">
    <property type="entry name" value="P-loop containing nucleotide triphosphate hydrolases"/>
    <property type="match status" value="1"/>
</dbReference>
<dbReference type="SUPFAM" id="SSF52540">
    <property type="entry name" value="P-loop containing nucleoside triphosphate hydrolases"/>
    <property type="match status" value="1"/>
</dbReference>
<name>A0A1H9TVV9_9PSEU</name>
<evidence type="ECO:0008006" key="3">
    <source>
        <dbReference type="Google" id="ProtNLM"/>
    </source>
</evidence>
<dbReference type="SMART" id="SM00567">
    <property type="entry name" value="EZ_HEAT"/>
    <property type="match status" value="8"/>
</dbReference>
<keyword evidence="2" id="KW-1185">Reference proteome</keyword>